<sequence>MTQPAEGLCAWLTIVTSERHLIYHRRQTHSAGIDYGNWKKDVTHWQANNTSNVLSSLPRICAANISSLVDFRQINNMSDCVVTIPQHICAEYACHALTYAHHISAGNIGLLILRVTRDCK</sequence>
<dbReference type="AlphaFoldDB" id="A0A8S1J2H9"/>
<dbReference type="EMBL" id="CAJHUC010001524">
    <property type="protein sequence ID" value="CAD7701398.1"/>
    <property type="molecule type" value="Genomic_DNA"/>
</dbReference>
<accession>A0A8S1J2H9</accession>
<gene>
    <name evidence="1" type="ORF">OSTQU699_LOCUS6756</name>
</gene>
<protein>
    <submittedName>
        <fullName evidence="1">Uncharacterized protein</fullName>
    </submittedName>
</protein>
<name>A0A8S1J2H9_9CHLO</name>
<comment type="caution">
    <text evidence="1">The sequence shown here is derived from an EMBL/GenBank/DDBJ whole genome shotgun (WGS) entry which is preliminary data.</text>
</comment>
<evidence type="ECO:0000313" key="2">
    <source>
        <dbReference type="Proteomes" id="UP000708148"/>
    </source>
</evidence>
<keyword evidence="2" id="KW-1185">Reference proteome</keyword>
<dbReference type="Proteomes" id="UP000708148">
    <property type="component" value="Unassembled WGS sequence"/>
</dbReference>
<organism evidence="1 2">
    <name type="scientific">Ostreobium quekettii</name>
    <dbReference type="NCBI Taxonomy" id="121088"/>
    <lineage>
        <taxon>Eukaryota</taxon>
        <taxon>Viridiplantae</taxon>
        <taxon>Chlorophyta</taxon>
        <taxon>core chlorophytes</taxon>
        <taxon>Ulvophyceae</taxon>
        <taxon>TCBD clade</taxon>
        <taxon>Bryopsidales</taxon>
        <taxon>Ostreobineae</taxon>
        <taxon>Ostreobiaceae</taxon>
        <taxon>Ostreobium</taxon>
    </lineage>
</organism>
<proteinExistence type="predicted"/>
<reference evidence="1" key="1">
    <citation type="submission" date="2020-12" db="EMBL/GenBank/DDBJ databases">
        <authorList>
            <person name="Iha C."/>
        </authorList>
    </citation>
    <scope>NUCLEOTIDE SEQUENCE</scope>
</reference>
<evidence type="ECO:0000313" key="1">
    <source>
        <dbReference type="EMBL" id="CAD7701398.1"/>
    </source>
</evidence>